<proteinExistence type="predicted"/>
<feature type="transmembrane region" description="Helical" evidence="1">
    <location>
        <begin position="6"/>
        <end position="31"/>
    </location>
</feature>
<evidence type="ECO:0000259" key="2">
    <source>
        <dbReference type="Pfam" id="PF07790"/>
    </source>
</evidence>
<keyword evidence="1" id="KW-0812">Transmembrane</keyword>
<dbReference type="NCBIfam" id="TIGR02537">
    <property type="entry name" value="arch_flag_Nterm"/>
    <property type="match status" value="1"/>
</dbReference>
<accession>A0A0U5CYP0</accession>
<keyword evidence="4" id="KW-1185">Reference proteome</keyword>
<keyword evidence="1" id="KW-1133">Transmembrane helix</keyword>
<sequence length="195" mass="19869">MRAGRAVSPVVGVALMVAITVVLAGTVLVAVPAVGDIEMPSFADGETDGGAADEVQTELIHAADGEPGDTDDHYVRVHVEEGSDAVGNSLNQLQVTYPSSADVSNVSGSDIERIGIDSDGDGVLETDAMVDLSGLSTSNDGSTLAVTFGGNHDVEAGDWLVLDVSDVRNPASAGEYDVSVNVNGDVTRDGVLTVE</sequence>
<gene>
    <name evidence="3" type="ORF">HHUB_2626</name>
</gene>
<name>A0A0U5CYP0_9EURY</name>
<dbReference type="GeneID" id="26659259"/>
<evidence type="ECO:0000256" key="1">
    <source>
        <dbReference type="SAM" id="Phobius"/>
    </source>
</evidence>
<protein>
    <recommendedName>
        <fullName evidence="2">Archaeal Type IV pilin N-terminal domain-containing protein</fullName>
    </recommendedName>
</protein>
<evidence type="ECO:0000313" key="3">
    <source>
        <dbReference type="EMBL" id="CQH57908.1"/>
    </source>
</evidence>
<dbReference type="Pfam" id="PF07790">
    <property type="entry name" value="Pilin_N"/>
    <property type="match status" value="1"/>
</dbReference>
<dbReference type="Proteomes" id="UP000066737">
    <property type="component" value="Chromosome I"/>
</dbReference>
<dbReference type="EMBL" id="LN831302">
    <property type="protein sequence ID" value="CQH57908.1"/>
    <property type="molecule type" value="Genomic_DNA"/>
</dbReference>
<reference evidence="4" key="1">
    <citation type="journal article" date="2016" name="Environ. Microbiol.">
        <title>The complete genome of a viable archaeum isolated from 123-million-year-old rock salt.</title>
        <authorList>
            <person name="Jaakkola S.T."/>
            <person name="Pfeiffer F."/>
            <person name="Ravantti J.J."/>
            <person name="Guo Q."/>
            <person name="Liu Y."/>
            <person name="Chen X."/>
            <person name="Ma H."/>
            <person name="Yang C."/>
            <person name="Oksanen H.M."/>
            <person name="Bamford D.H."/>
        </authorList>
    </citation>
    <scope>NUCLEOTIDE SEQUENCE</scope>
    <source>
        <strain evidence="4">JI20-1</strain>
    </source>
</reference>
<feature type="domain" description="Archaeal Type IV pilin N-terminal" evidence="2">
    <location>
        <begin position="5"/>
        <end position="75"/>
    </location>
</feature>
<dbReference type="KEGG" id="hhb:Hhub_2626"/>
<evidence type="ECO:0000313" key="4">
    <source>
        <dbReference type="Proteomes" id="UP000066737"/>
    </source>
</evidence>
<dbReference type="InterPro" id="IPR013373">
    <property type="entry name" value="Flagellin/pilin_N_arc"/>
</dbReference>
<dbReference type="AlphaFoldDB" id="A0A0U5CYP0"/>
<dbReference type="RefSeq" id="WP_059057057.1">
    <property type="nucleotide sequence ID" value="NZ_CEML01000001.1"/>
</dbReference>
<organism evidence="3 4">
    <name type="scientific">Halobacterium hubeiense</name>
    <dbReference type="NCBI Taxonomy" id="1407499"/>
    <lineage>
        <taxon>Archaea</taxon>
        <taxon>Methanobacteriati</taxon>
        <taxon>Methanobacteriota</taxon>
        <taxon>Stenosarchaea group</taxon>
        <taxon>Halobacteria</taxon>
        <taxon>Halobacteriales</taxon>
        <taxon>Halobacteriaceae</taxon>
        <taxon>Halobacterium</taxon>
    </lineage>
</organism>
<dbReference type="InterPro" id="IPR012859">
    <property type="entry name" value="Pilin_N_archaeal"/>
</dbReference>
<keyword evidence="1" id="KW-0472">Membrane</keyword>